<evidence type="ECO:0000313" key="3">
    <source>
        <dbReference type="Proteomes" id="UP000652755"/>
    </source>
</evidence>
<proteinExistence type="predicted"/>
<dbReference type="EMBL" id="JACRYL010000029">
    <property type="protein sequence ID" value="MBC6112897.1"/>
    <property type="molecule type" value="Genomic_DNA"/>
</dbReference>
<gene>
    <name evidence="2" type="ORF">H7U22_20945</name>
</gene>
<dbReference type="Proteomes" id="UP000652755">
    <property type="component" value="Unassembled WGS sequence"/>
</dbReference>
<protein>
    <submittedName>
        <fullName evidence="2">Uncharacterized protein</fullName>
    </submittedName>
</protein>
<feature type="signal peptide" evidence="1">
    <location>
        <begin position="1"/>
        <end position="24"/>
    </location>
</feature>
<reference evidence="2 3" key="1">
    <citation type="submission" date="2020-08" db="EMBL/GenBank/DDBJ databases">
        <authorList>
            <person name="Sun Q."/>
            <person name="Inoue M."/>
        </authorList>
    </citation>
    <scope>NUCLEOTIDE SEQUENCE [LARGE SCALE GENOMIC DNA]</scope>
    <source>
        <strain evidence="2 3">CCM 8938</strain>
    </source>
</reference>
<feature type="chain" id="PRO_5045675222" evidence="1">
    <location>
        <begin position="25"/>
        <end position="85"/>
    </location>
</feature>
<comment type="caution">
    <text evidence="2">The sequence shown here is derived from an EMBL/GenBank/DDBJ whole genome shotgun (WGS) entry which is preliminary data.</text>
</comment>
<keyword evidence="3" id="KW-1185">Reference proteome</keyword>
<evidence type="ECO:0000313" key="2">
    <source>
        <dbReference type="EMBL" id="MBC6112897.1"/>
    </source>
</evidence>
<keyword evidence="1" id="KW-0732">Signal</keyword>
<sequence length="85" mass="9178">MIKTNFKALLLGAFLIGLSSSVQAQTIDKKTSVTQPSSVCGGCGKAYCDKNCSSNFKNTMADTNNLKGKKSPAILTTKKRKKWKC</sequence>
<accession>A0ABR7KYR7</accession>
<organism evidence="2 3">
    <name type="scientific">Pedobacter fastidiosus</name>
    <dbReference type="NCBI Taxonomy" id="2765361"/>
    <lineage>
        <taxon>Bacteria</taxon>
        <taxon>Pseudomonadati</taxon>
        <taxon>Bacteroidota</taxon>
        <taxon>Sphingobacteriia</taxon>
        <taxon>Sphingobacteriales</taxon>
        <taxon>Sphingobacteriaceae</taxon>
        <taxon>Pedobacter</taxon>
    </lineage>
</organism>
<dbReference type="RefSeq" id="WP_187073314.1">
    <property type="nucleotide sequence ID" value="NZ_JACRYL010000029.1"/>
</dbReference>
<evidence type="ECO:0000256" key="1">
    <source>
        <dbReference type="SAM" id="SignalP"/>
    </source>
</evidence>
<name>A0ABR7KYR7_9SPHI</name>